<dbReference type="EMBL" id="MU150240">
    <property type="protein sequence ID" value="KAF9466705.1"/>
    <property type="molecule type" value="Genomic_DNA"/>
</dbReference>
<name>A0A9P6CLW0_9AGAR</name>
<accession>A0A9P6CLW0</accession>
<sequence length="300" mass="34251">MLLAHPLRPLLPHDVLRAIFEYIYYDDKRAALKLVLVSRVVQTWIELILYSVVNLHRETTSRAFLRTIETSRTKSRTFFATHVKSLCISYDIHNDRTARIISVCKGITSLTFWVVPNTWNPSAYLLQPAITAALGPLRPKKLSVLLHGVLGSPYPRFQLPFFEQISHLSVMNKWEDWTTWWGFEMLPCLTHLSFDLQVGPRALDKTTGRVISQLIENVLARCSQLQVCALFLIFDPSPTGTAATLLDSMTVPDPRLVFLKESDPFRDREAHSGREADIWKQAEHTVLRQNMGSGHVVCEI</sequence>
<evidence type="ECO:0000313" key="1">
    <source>
        <dbReference type="EMBL" id="KAF9466705.1"/>
    </source>
</evidence>
<comment type="caution">
    <text evidence="1">The sequence shown here is derived from an EMBL/GenBank/DDBJ whole genome shotgun (WGS) entry which is preliminary data.</text>
</comment>
<protein>
    <submittedName>
        <fullName evidence="1">Uncharacterized protein</fullName>
    </submittedName>
</protein>
<gene>
    <name evidence="1" type="ORF">BDZ94DRAFT_1250563</name>
</gene>
<reference evidence="1" key="1">
    <citation type="submission" date="2020-11" db="EMBL/GenBank/DDBJ databases">
        <authorList>
            <consortium name="DOE Joint Genome Institute"/>
            <person name="Ahrendt S."/>
            <person name="Riley R."/>
            <person name="Andreopoulos W."/>
            <person name="Labutti K."/>
            <person name="Pangilinan J."/>
            <person name="Ruiz-Duenas F.J."/>
            <person name="Barrasa J.M."/>
            <person name="Sanchez-Garcia M."/>
            <person name="Camarero S."/>
            <person name="Miyauchi S."/>
            <person name="Serrano A."/>
            <person name="Linde D."/>
            <person name="Babiker R."/>
            <person name="Drula E."/>
            <person name="Ayuso-Fernandez I."/>
            <person name="Pacheco R."/>
            <person name="Padilla G."/>
            <person name="Ferreira P."/>
            <person name="Barriuso J."/>
            <person name="Kellner H."/>
            <person name="Castanera R."/>
            <person name="Alfaro M."/>
            <person name="Ramirez L."/>
            <person name="Pisabarro A.G."/>
            <person name="Kuo A."/>
            <person name="Tritt A."/>
            <person name="Lipzen A."/>
            <person name="He G."/>
            <person name="Yan M."/>
            <person name="Ng V."/>
            <person name="Cullen D."/>
            <person name="Martin F."/>
            <person name="Rosso M.-N."/>
            <person name="Henrissat B."/>
            <person name="Hibbett D."/>
            <person name="Martinez A.T."/>
            <person name="Grigoriev I.V."/>
        </authorList>
    </citation>
    <scope>NUCLEOTIDE SEQUENCE</scope>
    <source>
        <strain evidence="1">CBS 247.69</strain>
    </source>
</reference>
<dbReference type="OrthoDB" id="2995911at2759"/>
<proteinExistence type="predicted"/>
<keyword evidence="2" id="KW-1185">Reference proteome</keyword>
<dbReference type="Proteomes" id="UP000807353">
    <property type="component" value="Unassembled WGS sequence"/>
</dbReference>
<evidence type="ECO:0000313" key="2">
    <source>
        <dbReference type="Proteomes" id="UP000807353"/>
    </source>
</evidence>
<organism evidence="1 2">
    <name type="scientific">Collybia nuda</name>
    <dbReference type="NCBI Taxonomy" id="64659"/>
    <lineage>
        <taxon>Eukaryota</taxon>
        <taxon>Fungi</taxon>
        <taxon>Dikarya</taxon>
        <taxon>Basidiomycota</taxon>
        <taxon>Agaricomycotina</taxon>
        <taxon>Agaricomycetes</taxon>
        <taxon>Agaricomycetidae</taxon>
        <taxon>Agaricales</taxon>
        <taxon>Tricholomatineae</taxon>
        <taxon>Clitocybaceae</taxon>
        <taxon>Collybia</taxon>
    </lineage>
</organism>
<dbReference type="AlphaFoldDB" id="A0A9P6CLW0"/>